<dbReference type="GO" id="GO:0005524">
    <property type="term" value="F:ATP binding"/>
    <property type="evidence" value="ECO:0007669"/>
    <property type="project" value="UniProtKB-KW"/>
</dbReference>
<dbReference type="InterPro" id="IPR033756">
    <property type="entry name" value="YlxH/NBP35"/>
</dbReference>
<accession>Q6MGY0</accession>
<dbReference type="InterPro" id="IPR050625">
    <property type="entry name" value="ParA/MinD_ATPase"/>
</dbReference>
<protein>
    <submittedName>
        <fullName evidence="3">Putative ATP-binding protein</fullName>
    </submittedName>
</protein>
<evidence type="ECO:0000256" key="1">
    <source>
        <dbReference type="ARBA" id="ARBA00022741"/>
    </source>
</evidence>
<dbReference type="GO" id="GO:0005829">
    <property type="term" value="C:cytosol"/>
    <property type="evidence" value="ECO:0007669"/>
    <property type="project" value="TreeGrafter"/>
</dbReference>
<dbReference type="GO" id="GO:0009898">
    <property type="term" value="C:cytoplasmic side of plasma membrane"/>
    <property type="evidence" value="ECO:0007669"/>
    <property type="project" value="TreeGrafter"/>
</dbReference>
<organism evidence="3 4">
    <name type="scientific">Bdellovibrio bacteriovorus (strain ATCC 15356 / DSM 50701 / NCIMB 9529 / HD100)</name>
    <dbReference type="NCBI Taxonomy" id="264462"/>
    <lineage>
        <taxon>Bacteria</taxon>
        <taxon>Pseudomonadati</taxon>
        <taxon>Bdellovibrionota</taxon>
        <taxon>Bdellovibrionia</taxon>
        <taxon>Bdellovibrionales</taxon>
        <taxon>Pseudobdellovibrionaceae</taxon>
        <taxon>Bdellovibrio</taxon>
    </lineage>
</organism>
<dbReference type="EMBL" id="BX842656">
    <property type="protein sequence ID" value="CAE81149.1"/>
    <property type="molecule type" value="Genomic_DNA"/>
</dbReference>
<dbReference type="RefSeq" id="WP_011166092.1">
    <property type="nucleotide sequence ID" value="NC_005363.1"/>
</dbReference>
<sequence length="317" mass="35671">MDKAVLEFKPTHANKDHDTKLWVVASGKGGVGKTFVSSSLGMTLSKLGHSVVIVDLDLSGSNIHTVLGLNPSHMNIRHYFEGAKTLQELVIPTPYPHLSYVQGFWDSWTPTDFSHNQIQSLIPQLKNLRADYVIVDLGAGALEAHLELFKVADEKFLITTPEPTSIEKTYRFIESFMCYSLRENSTPDAYGNMISTLRNHRQRTLSKPFSFRSYLKEETGIHYDFFEALSSTPVRLLVNTSRNQANDDLGHSMKSVCNKYYDLGIDYIGAIDYDNAVWQSVRVREHVLVAQPFTPLAGQFLATCKQLIAPEELRAVV</sequence>
<proteinExistence type="predicted"/>
<dbReference type="GO" id="GO:0016887">
    <property type="term" value="F:ATP hydrolysis activity"/>
    <property type="evidence" value="ECO:0007669"/>
    <property type="project" value="TreeGrafter"/>
</dbReference>
<dbReference type="KEGG" id="bba:Bd3789"/>
<dbReference type="SUPFAM" id="SSF52540">
    <property type="entry name" value="P-loop containing nucleoside triphosphate hydrolases"/>
    <property type="match status" value="1"/>
</dbReference>
<dbReference type="eggNOG" id="COG0455">
    <property type="taxonomic scope" value="Bacteria"/>
</dbReference>
<evidence type="ECO:0000313" key="3">
    <source>
        <dbReference type="EMBL" id="CAE81149.1"/>
    </source>
</evidence>
<gene>
    <name evidence="3" type="ordered locus">Bd3789</name>
</gene>
<dbReference type="PANTHER" id="PTHR43384:SF4">
    <property type="entry name" value="CELLULOSE BIOSYNTHESIS PROTEIN BCSQ-RELATED"/>
    <property type="match status" value="1"/>
</dbReference>
<dbReference type="InterPro" id="IPR027417">
    <property type="entry name" value="P-loop_NTPase"/>
</dbReference>
<dbReference type="GO" id="GO:0051782">
    <property type="term" value="P:negative regulation of cell division"/>
    <property type="evidence" value="ECO:0007669"/>
    <property type="project" value="TreeGrafter"/>
</dbReference>
<evidence type="ECO:0000256" key="2">
    <source>
        <dbReference type="ARBA" id="ARBA00022840"/>
    </source>
</evidence>
<evidence type="ECO:0000313" key="4">
    <source>
        <dbReference type="Proteomes" id="UP000008080"/>
    </source>
</evidence>
<keyword evidence="4" id="KW-1185">Reference proteome</keyword>
<dbReference type="GeneID" id="93014563"/>
<dbReference type="Gene3D" id="3.40.50.300">
    <property type="entry name" value="P-loop containing nucleotide triphosphate hydrolases"/>
    <property type="match status" value="1"/>
</dbReference>
<dbReference type="Pfam" id="PF10609">
    <property type="entry name" value="ParA"/>
    <property type="match status" value="1"/>
</dbReference>
<keyword evidence="2 3" id="KW-0067">ATP-binding</keyword>
<dbReference type="HOGENOM" id="CLU_037612_0_2_7"/>
<name>Q6MGY0_BDEBA</name>
<reference evidence="3 4" key="1">
    <citation type="journal article" date="2004" name="Science">
        <title>A predator unmasked: life cycle of Bdellovibrio bacteriovorus from a genomic perspective.</title>
        <authorList>
            <person name="Rendulic S."/>
            <person name="Jagtap P."/>
            <person name="Rosinus A."/>
            <person name="Eppinger M."/>
            <person name="Baar C."/>
            <person name="Lanz C."/>
            <person name="Keller H."/>
            <person name="Lambert C."/>
            <person name="Evans K.J."/>
            <person name="Goesmann A."/>
            <person name="Meyer F."/>
            <person name="Sockett R.E."/>
            <person name="Schuster S.C."/>
        </authorList>
    </citation>
    <scope>NUCLEOTIDE SEQUENCE [LARGE SCALE GENOMIC DNA]</scope>
    <source>
        <strain evidence="4">ATCC 15356 / DSM 50701 / NCIMB 9529 / HD100</strain>
    </source>
</reference>
<dbReference type="AlphaFoldDB" id="Q6MGY0"/>
<dbReference type="PANTHER" id="PTHR43384">
    <property type="entry name" value="SEPTUM SITE-DETERMINING PROTEIN MIND HOMOLOG, CHLOROPLASTIC-RELATED"/>
    <property type="match status" value="1"/>
</dbReference>
<keyword evidence="1" id="KW-0547">Nucleotide-binding</keyword>
<dbReference type="STRING" id="264462.Bd3789"/>
<dbReference type="Proteomes" id="UP000008080">
    <property type="component" value="Chromosome"/>
</dbReference>